<organism evidence="2 3">
    <name type="scientific">Rhizobium aquaticum</name>
    <dbReference type="NCBI Taxonomy" id="1549636"/>
    <lineage>
        <taxon>Bacteria</taxon>
        <taxon>Pseudomonadati</taxon>
        <taxon>Pseudomonadota</taxon>
        <taxon>Alphaproteobacteria</taxon>
        <taxon>Hyphomicrobiales</taxon>
        <taxon>Rhizobiaceae</taxon>
        <taxon>Rhizobium/Agrobacterium group</taxon>
        <taxon>Rhizobium</taxon>
    </lineage>
</organism>
<dbReference type="RefSeq" id="WP_354557521.1">
    <property type="nucleotide sequence ID" value="NZ_JBEPMB010000005.1"/>
</dbReference>
<sequence>MSTSPKTDKTRAIKADAKGQFAPTQAGGHNNGVADAKPRVINPSEDATIHNRSPEPLNEGKSKDVGGSN</sequence>
<gene>
    <name evidence="2" type="ORF">ABID16_003381</name>
</gene>
<feature type="compositionally biased region" description="Basic and acidic residues" evidence="1">
    <location>
        <begin position="1"/>
        <end position="17"/>
    </location>
</feature>
<evidence type="ECO:0000313" key="2">
    <source>
        <dbReference type="EMBL" id="MET3615038.1"/>
    </source>
</evidence>
<proteinExistence type="predicted"/>
<evidence type="ECO:0000256" key="1">
    <source>
        <dbReference type="SAM" id="MobiDB-lite"/>
    </source>
</evidence>
<keyword evidence="3" id="KW-1185">Reference proteome</keyword>
<comment type="caution">
    <text evidence="2">The sequence shown here is derived from an EMBL/GenBank/DDBJ whole genome shotgun (WGS) entry which is preliminary data.</text>
</comment>
<reference evidence="2 3" key="1">
    <citation type="submission" date="2024-06" db="EMBL/GenBank/DDBJ databases">
        <title>Genomic Encyclopedia of Type Strains, Phase IV (KMG-IV): sequencing the most valuable type-strain genomes for metagenomic binning, comparative biology and taxonomic classification.</title>
        <authorList>
            <person name="Goeker M."/>
        </authorList>
    </citation>
    <scope>NUCLEOTIDE SEQUENCE [LARGE SCALE GENOMIC DNA]</scope>
    <source>
        <strain evidence="2 3">DSM 29780</strain>
    </source>
</reference>
<name>A0ABV2J2S9_9HYPH</name>
<protein>
    <submittedName>
        <fullName evidence="2">Uncharacterized protein</fullName>
    </submittedName>
</protein>
<dbReference type="EMBL" id="JBEPMB010000005">
    <property type="protein sequence ID" value="MET3615038.1"/>
    <property type="molecule type" value="Genomic_DNA"/>
</dbReference>
<dbReference type="Proteomes" id="UP001549047">
    <property type="component" value="Unassembled WGS sequence"/>
</dbReference>
<evidence type="ECO:0000313" key="3">
    <source>
        <dbReference type="Proteomes" id="UP001549047"/>
    </source>
</evidence>
<feature type="region of interest" description="Disordered" evidence="1">
    <location>
        <begin position="1"/>
        <end position="69"/>
    </location>
</feature>
<feature type="compositionally biased region" description="Basic and acidic residues" evidence="1">
    <location>
        <begin position="47"/>
        <end position="69"/>
    </location>
</feature>
<accession>A0ABV2J2S9</accession>